<dbReference type="RefSeq" id="XP_038987298.1">
    <property type="nucleotide sequence ID" value="XM_039131370.1"/>
</dbReference>
<evidence type="ECO:0000313" key="5">
    <source>
        <dbReference type="RefSeq" id="XP_026659707.2"/>
    </source>
</evidence>
<dbReference type="PANTHER" id="PTHR31500:SF57">
    <property type="entry name" value="AT-HOOK MOTIF NUCLEAR-LOCALIZED PROTEIN 10"/>
    <property type="match status" value="1"/>
</dbReference>
<evidence type="ECO:0000313" key="9">
    <source>
        <dbReference type="RefSeq" id="XP_038987297.1"/>
    </source>
</evidence>
<dbReference type="RefSeq" id="XP_026659708.2">
    <property type="nucleotide sequence ID" value="XM_026803907.2"/>
</dbReference>
<gene>
    <name evidence="5 6 7 8 9 10 11" type="primary">LOC103705183</name>
</gene>
<dbReference type="Pfam" id="PF03479">
    <property type="entry name" value="PCC"/>
    <property type="match status" value="1"/>
</dbReference>
<reference evidence="5 6" key="2">
    <citation type="submission" date="2025-04" db="UniProtKB">
        <authorList>
            <consortium name="RefSeq"/>
        </authorList>
    </citation>
    <scope>IDENTIFICATION</scope>
    <source>
        <tissue evidence="5 6">Young leaves</tissue>
    </source>
</reference>
<dbReference type="RefSeq" id="XP_038987297.1">
    <property type="nucleotide sequence ID" value="XM_039131369.1"/>
</dbReference>
<dbReference type="RefSeq" id="XP_038987296.1">
    <property type="nucleotide sequence ID" value="XM_039131368.1"/>
</dbReference>
<keyword evidence="1" id="KW-0804">Transcription</keyword>
<evidence type="ECO:0000313" key="11">
    <source>
        <dbReference type="RefSeq" id="XP_038987299.1"/>
    </source>
</evidence>
<evidence type="ECO:0000256" key="2">
    <source>
        <dbReference type="SAM" id="MobiDB-lite"/>
    </source>
</evidence>
<comment type="domain">
    <text evidence="1">The PPC domain mediates interactions between AHL proteins.</text>
</comment>
<keyword evidence="1" id="KW-0805">Transcription regulation</keyword>
<evidence type="ECO:0000259" key="3">
    <source>
        <dbReference type="PROSITE" id="PS51742"/>
    </source>
</evidence>
<dbReference type="GO" id="GO:0005634">
    <property type="term" value="C:nucleus"/>
    <property type="evidence" value="ECO:0007669"/>
    <property type="project" value="UniProtKB-SubCell"/>
</dbReference>
<dbReference type="InterPro" id="IPR005175">
    <property type="entry name" value="PPC_dom"/>
</dbReference>
<accession>A0A8B8J390</accession>
<reference evidence="4" key="1">
    <citation type="journal article" date="2019" name="Nat. Commun.">
        <title>Genome-wide association mapping of date palm fruit traits.</title>
        <authorList>
            <person name="Hazzouri K.M."/>
            <person name="Gros-Balthazard M."/>
            <person name="Flowers J.M."/>
            <person name="Copetti D."/>
            <person name="Lemansour A."/>
            <person name="Lebrun M."/>
            <person name="Masmoudi K."/>
            <person name="Ferrand S."/>
            <person name="Dhar M.I."/>
            <person name="Fresquez Z.A."/>
            <person name="Rosas U."/>
            <person name="Zhang J."/>
            <person name="Talag J."/>
            <person name="Lee S."/>
            <person name="Kudrna D."/>
            <person name="Powell R.F."/>
            <person name="Leitch I.J."/>
            <person name="Krueger R.R."/>
            <person name="Wing R.A."/>
            <person name="Amiri K.M.A."/>
            <person name="Purugganan M.D."/>
        </authorList>
    </citation>
    <scope>NUCLEOTIDE SEQUENCE [LARGE SCALE GENOMIC DNA]</scope>
    <source>
        <strain evidence="4">cv. Khalas</strain>
    </source>
</reference>
<dbReference type="Gene3D" id="3.30.1330.80">
    <property type="entry name" value="Hypothetical protein, similar to alpha- acetolactate decarboxylase, domain 2"/>
    <property type="match status" value="1"/>
</dbReference>
<evidence type="ECO:0000313" key="8">
    <source>
        <dbReference type="RefSeq" id="XP_038987296.1"/>
    </source>
</evidence>
<keyword evidence="1" id="KW-0539">Nucleus</keyword>
<dbReference type="OrthoDB" id="2017193at2759"/>
<dbReference type="InterPro" id="IPR039605">
    <property type="entry name" value="AHL"/>
</dbReference>
<dbReference type="GeneID" id="103705183"/>
<protein>
    <recommendedName>
        <fullName evidence="1">AT-hook motif nuclear-localized protein</fullName>
    </recommendedName>
</protein>
<keyword evidence="4" id="KW-1185">Reference proteome</keyword>
<dbReference type="Proteomes" id="UP000228380">
    <property type="component" value="Chromosome 11"/>
</dbReference>
<dbReference type="KEGG" id="pda:103705183"/>
<organism evidence="4 7">
    <name type="scientific">Phoenix dactylifera</name>
    <name type="common">Date palm</name>
    <dbReference type="NCBI Taxonomy" id="42345"/>
    <lineage>
        <taxon>Eukaryota</taxon>
        <taxon>Viridiplantae</taxon>
        <taxon>Streptophyta</taxon>
        <taxon>Embryophyta</taxon>
        <taxon>Tracheophyta</taxon>
        <taxon>Spermatophyta</taxon>
        <taxon>Magnoliopsida</taxon>
        <taxon>Liliopsida</taxon>
        <taxon>Arecaceae</taxon>
        <taxon>Coryphoideae</taxon>
        <taxon>Phoeniceae</taxon>
        <taxon>Phoenix</taxon>
    </lineage>
</organism>
<feature type="compositionally biased region" description="Polar residues" evidence="2">
    <location>
        <begin position="273"/>
        <end position="300"/>
    </location>
</feature>
<evidence type="ECO:0000313" key="10">
    <source>
        <dbReference type="RefSeq" id="XP_038987298.1"/>
    </source>
</evidence>
<evidence type="ECO:0000313" key="4">
    <source>
        <dbReference type="Proteomes" id="UP000228380"/>
    </source>
</evidence>
<keyword evidence="1" id="KW-0238">DNA-binding</keyword>
<dbReference type="CDD" id="cd11378">
    <property type="entry name" value="DUF296"/>
    <property type="match status" value="1"/>
</dbReference>
<dbReference type="SUPFAM" id="SSF117856">
    <property type="entry name" value="AF0104/ALDC/Ptd012-like"/>
    <property type="match status" value="1"/>
</dbReference>
<dbReference type="RefSeq" id="XP_026659713.2">
    <property type="nucleotide sequence ID" value="XM_026803912.2"/>
</dbReference>
<feature type="region of interest" description="Disordered" evidence="2">
    <location>
        <begin position="264"/>
        <end position="300"/>
    </location>
</feature>
<sequence>MEARFERETWGRKSFNDLVQRNPAQAHPLKNDVQSISSLEGVTVSKSTVTRSMQCMGVPVIREHGWLRKHGTDAIVALETIPESMTAPGPSNAVGGFSPSSSAAATLTVEAMNKAKHRLPGSRRKRRMEAPGSSETGFVAQVVTVDTGEDVVSKIMTFLQQGPRAVCILSACGVISKVTFQQATTSSETMIYEGHFEILSLSGLSLPSESGDQCSRAGRLSVSLAFLDGRILGGVPGLMTAASTVQVVLGSFIAENREVSDAAPGEAMGACNPPSQGTSSEFSGSPKSLVFGNTGTWNSN</sequence>
<evidence type="ECO:0000313" key="6">
    <source>
        <dbReference type="RefSeq" id="XP_026659708.2"/>
    </source>
</evidence>
<dbReference type="PROSITE" id="PS51742">
    <property type="entry name" value="PPC"/>
    <property type="match status" value="1"/>
</dbReference>
<dbReference type="RefSeq" id="XP_026659707.2">
    <property type="nucleotide sequence ID" value="XM_026803906.2"/>
</dbReference>
<dbReference type="RefSeq" id="XP_038987299.1">
    <property type="nucleotide sequence ID" value="XM_039131371.1"/>
</dbReference>
<dbReference type="GO" id="GO:0003680">
    <property type="term" value="F:minor groove of adenine-thymine-rich DNA binding"/>
    <property type="evidence" value="ECO:0007669"/>
    <property type="project" value="UniProtKB-UniRule"/>
</dbReference>
<comment type="function">
    <text evidence="1">Transcription factor that specifically binds AT-rich DNA sequences related to the nuclear matrix attachment regions (MARs).</text>
</comment>
<proteinExistence type="predicted"/>
<evidence type="ECO:0000313" key="7">
    <source>
        <dbReference type="RefSeq" id="XP_026659713.2"/>
    </source>
</evidence>
<feature type="domain" description="PPC" evidence="3">
    <location>
        <begin position="135"/>
        <end position="274"/>
    </location>
</feature>
<dbReference type="AlphaFoldDB" id="A0A8B8J390"/>
<comment type="subcellular location">
    <subcellularLocation>
        <location evidence="1">Nucleus</location>
    </subcellularLocation>
</comment>
<evidence type="ECO:0000256" key="1">
    <source>
        <dbReference type="RuleBase" id="RU367031"/>
    </source>
</evidence>
<name>A0A8B8J390_PHODC</name>
<dbReference type="PANTHER" id="PTHR31500">
    <property type="entry name" value="AT-HOOK MOTIF NUCLEAR-LOCALIZED PROTEIN 9"/>
    <property type="match status" value="1"/>
</dbReference>